<dbReference type="InterPro" id="IPR022441">
    <property type="entry name" value="Para_beta_helix_rpt-2"/>
</dbReference>
<keyword evidence="5" id="KW-0418">Kinase</keyword>
<keyword evidence="5" id="KW-0808">Transferase</keyword>
<dbReference type="OrthoDB" id="9806903at2"/>
<dbReference type="HOGENOM" id="CLU_2684208_0_0_3"/>
<dbReference type="GO" id="GO:0016301">
    <property type="term" value="F:kinase activity"/>
    <property type="evidence" value="ECO:0007669"/>
    <property type="project" value="UniProtKB-KW"/>
</dbReference>
<organism evidence="5 6">
    <name type="scientific">Nostoc azollae (strain 0708)</name>
    <name type="common">Anabaena azollae (strain 0708)</name>
    <dbReference type="NCBI Taxonomy" id="551115"/>
    <lineage>
        <taxon>Bacteria</taxon>
        <taxon>Bacillati</taxon>
        <taxon>Cyanobacteriota</taxon>
        <taxon>Cyanophyceae</taxon>
        <taxon>Nostocales</taxon>
        <taxon>Nostocaceae</taxon>
        <taxon>Trichormus</taxon>
    </lineage>
</organism>
<evidence type="ECO:0000256" key="2">
    <source>
        <dbReference type="ARBA" id="ARBA00022737"/>
    </source>
</evidence>
<sequence>MEGKTANPAIRHCMIHDGKTQGIYIDDNAKAIVEDCEIVANTYPGVTIKNGSNPTIRRCKIHDGKSNSLWSTDK</sequence>
<evidence type="ECO:0000256" key="3">
    <source>
        <dbReference type="ARBA" id="ARBA00022786"/>
    </source>
</evidence>
<accession>D7E3J9</accession>
<keyword evidence="3" id="KW-0833">Ubl conjugation pathway</keyword>
<dbReference type="SMART" id="SM00710">
    <property type="entry name" value="PbH1"/>
    <property type="match status" value="3"/>
</dbReference>
<dbReference type="STRING" id="551115.Aazo_3577"/>
<dbReference type="EMBL" id="CP002059">
    <property type="protein sequence ID" value="ADI65168.1"/>
    <property type="molecule type" value="Genomic_DNA"/>
</dbReference>
<evidence type="ECO:0000313" key="6">
    <source>
        <dbReference type="Proteomes" id="UP000001511"/>
    </source>
</evidence>
<dbReference type="AlphaFoldDB" id="D7E3J9"/>
<keyword evidence="2" id="KW-0677">Repeat</keyword>
<dbReference type="KEGG" id="naz:Aazo_3577"/>
<keyword evidence="6" id="KW-1185">Reference proteome</keyword>
<protein>
    <submittedName>
        <fullName evidence="5">Serine/threonine kinase</fullName>
    </submittedName>
</protein>
<dbReference type="Gene3D" id="2.160.20.10">
    <property type="entry name" value="Single-stranded right-handed beta-helix, Pectin lyase-like"/>
    <property type="match status" value="1"/>
</dbReference>
<dbReference type="Proteomes" id="UP000001511">
    <property type="component" value="Chromosome"/>
</dbReference>
<proteinExistence type="predicted"/>
<name>D7E3J9_NOSA0</name>
<dbReference type="InterPro" id="IPR051550">
    <property type="entry name" value="SCF-Subunits/Alg-Epimerases"/>
</dbReference>
<dbReference type="InterPro" id="IPR012334">
    <property type="entry name" value="Pectin_lyas_fold"/>
</dbReference>
<dbReference type="RefSeq" id="WP_013192182.1">
    <property type="nucleotide sequence ID" value="NC_014248.1"/>
</dbReference>
<dbReference type="SUPFAM" id="SSF51126">
    <property type="entry name" value="Pectin lyase-like"/>
    <property type="match status" value="1"/>
</dbReference>
<dbReference type="Pfam" id="PF13229">
    <property type="entry name" value="Beta_helix"/>
    <property type="match status" value="1"/>
</dbReference>
<dbReference type="InterPro" id="IPR006626">
    <property type="entry name" value="PbH1"/>
</dbReference>
<reference evidence="5 6" key="1">
    <citation type="journal article" date="2010" name="PLoS ONE">
        <title>Genome erosion in a nitrogen-fixing vertically transmitted endosymbiotic multicellular cyanobacterium.</title>
        <authorList>
            <person name="Ran L."/>
            <person name="Larsson J."/>
            <person name="Vigil-Stenman T."/>
            <person name="Nylander J.A."/>
            <person name="Ininbergs K."/>
            <person name="Zheng W.W."/>
            <person name="Lapidus A."/>
            <person name="Lowry S."/>
            <person name="Haselkorn R."/>
            <person name="Bergman B."/>
        </authorList>
    </citation>
    <scope>NUCLEOTIDE SEQUENCE [LARGE SCALE GENOMIC DNA]</scope>
    <source>
        <strain evidence="5 6">0708</strain>
    </source>
</reference>
<evidence type="ECO:0000256" key="1">
    <source>
        <dbReference type="ARBA" id="ARBA00004906"/>
    </source>
</evidence>
<dbReference type="PANTHER" id="PTHR22990">
    <property type="entry name" value="F-BOX ONLY PROTEIN"/>
    <property type="match status" value="1"/>
</dbReference>
<dbReference type="NCBIfam" id="TIGR03804">
    <property type="entry name" value="para_beta_helix"/>
    <property type="match status" value="1"/>
</dbReference>
<gene>
    <name evidence="5" type="ordered locus">Aazo_3577</name>
</gene>
<dbReference type="InterPro" id="IPR011050">
    <property type="entry name" value="Pectin_lyase_fold/virulence"/>
</dbReference>
<dbReference type="GO" id="GO:0006511">
    <property type="term" value="P:ubiquitin-dependent protein catabolic process"/>
    <property type="evidence" value="ECO:0007669"/>
    <property type="project" value="TreeGrafter"/>
</dbReference>
<dbReference type="InterPro" id="IPR039448">
    <property type="entry name" value="Beta_helix"/>
</dbReference>
<comment type="pathway">
    <text evidence="1">Protein modification; protein ubiquitination.</text>
</comment>
<evidence type="ECO:0000313" key="5">
    <source>
        <dbReference type="EMBL" id="ADI65168.1"/>
    </source>
</evidence>
<dbReference type="PANTHER" id="PTHR22990:SF15">
    <property type="entry name" value="F-BOX ONLY PROTEIN 10"/>
    <property type="match status" value="1"/>
</dbReference>
<feature type="domain" description="Right handed beta helix" evidence="4">
    <location>
        <begin position="6"/>
        <end position="68"/>
    </location>
</feature>
<evidence type="ECO:0000259" key="4">
    <source>
        <dbReference type="Pfam" id="PF13229"/>
    </source>
</evidence>
<dbReference type="eggNOG" id="COG4677">
    <property type="taxonomic scope" value="Bacteria"/>
</dbReference>